<dbReference type="InterPro" id="IPR002347">
    <property type="entry name" value="SDR_fam"/>
</dbReference>
<dbReference type="GO" id="GO:0016491">
    <property type="term" value="F:oxidoreductase activity"/>
    <property type="evidence" value="ECO:0007669"/>
    <property type="project" value="UniProtKB-KW"/>
</dbReference>
<proteinExistence type="inferred from homology"/>
<dbReference type="EMBL" id="NPIA01000001">
    <property type="protein sequence ID" value="OZM58215.1"/>
    <property type="molecule type" value="Genomic_DNA"/>
</dbReference>
<name>A0A263BWW9_9BACI</name>
<dbReference type="PRINTS" id="PR00080">
    <property type="entry name" value="SDRFAMILY"/>
</dbReference>
<protein>
    <submittedName>
        <fullName evidence="3">3-oxoacyl-ACP reductase</fullName>
    </submittedName>
</protein>
<dbReference type="Proteomes" id="UP000217083">
    <property type="component" value="Unassembled WGS sequence"/>
</dbReference>
<dbReference type="RefSeq" id="WP_094920734.1">
    <property type="nucleotide sequence ID" value="NZ_NPIA01000001.1"/>
</dbReference>
<keyword evidence="4" id="KW-1185">Reference proteome</keyword>
<dbReference type="PRINTS" id="PR00081">
    <property type="entry name" value="GDHRDH"/>
</dbReference>
<dbReference type="CDD" id="cd05344">
    <property type="entry name" value="BKR_like_SDR_like"/>
    <property type="match status" value="1"/>
</dbReference>
<dbReference type="SUPFAM" id="SSF51735">
    <property type="entry name" value="NAD(P)-binding Rossmann-fold domains"/>
    <property type="match status" value="1"/>
</dbReference>
<dbReference type="Gene3D" id="3.40.50.720">
    <property type="entry name" value="NAD(P)-binding Rossmann-like Domain"/>
    <property type="match status" value="1"/>
</dbReference>
<keyword evidence="2" id="KW-0560">Oxidoreductase</keyword>
<gene>
    <name evidence="3" type="ORF">CIB95_01175</name>
</gene>
<evidence type="ECO:0000256" key="1">
    <source>
        <dbReference type="ARBA" id="ARBA00006484"/>
    </source>
</evidence>
<reference evidence="3 4" key="2">
    <citation type="submission" date="2017-09" db="EMBL/GenBank/DDBJ databases">
        <title>Bacillus patelloidae sp. nov., isolated from the intestinal tract of a marine limpet.</title>
        <authorList>
            <person name="Liu R."/>
            <person name="Dong C."/>
            <person name="Shao Z."/>
        </authorList>
    </citation>
    <scope>NUCLEOTIDE SEQUENCE [LARGE SCALE GENOMIC DNA]</scope>
    <source>
        <strain evidence="3 4">SA5d-4</strain>
    </source>
</reference>
<evidence type="ECO:0000313" key="3">
    <source>
        <dbReference type="EMBL" id="OZM58215.1"/>
    </source>
</evidence>
<accession>A0A263BWW9</accession>
<organism evidence="3 4">
    <name type="scientific">Lottiidibacillus patelloidae</name>
    <dbReference type="NCBI Taxonomy" id="2670334"/>
    <lineage>
        <taxon>Bacteria</taxon>
        <taxon>Bacillati</taxon>
        <taxon>Bacillota</taxon>
        <taxon>Bacilli</taxon>
        <taxon>Bacillales</taxon>
        <taxon>Bacillaceae</taxon>
        <taxon>Lottiidibacillus</taxon>
    </lineage>
</organism>
<dbReference type="Pfam" id="PF13561">
    <property type="entry name" value="adh_short_C2"/>
    <property type="match status" value="1"/>
</dbReference>
<dbReference type="InterPro" id="IPR050259">
    <property type="entry name" value="SDR"/>
</dbReference>
<dbReference type="GO" id="GO:0008206">
    <property type="term" value="P:bile acid metabolic process"/>
    <property type="evidence" value="ECO:0007669"/>
    <property type="project" value="UniProtKB-ARBA"/>
</dbReference>
<dbReference type="InterPro" id="IPR036291">
    <property type="entry name" value="NAD(P)-bd_dom_sf"/>
</dbReference>
<comment type="similarity">
    <text evidence="1">Belongs to the short-chain dehydrogenases/reductases (SDR) family.</text>
</comment>
<comment type="caution">
    <text evidence="3">The sequence shown here is derived from an EMBL/GenBank/DDBJ whole genome shotgun (WGS) entry which is preliminary data.</text>
</comment>
<reference evidence="4" key="1">
    <citation type="submission" date="2017-08" db="EMBL/GenBank/DDBJ databases">
        <authorList>
            <person name="Huang Z."/>
        </authorList>
    </citation>
    <scope>NUCLEOTIDE SEQUENCE [LARGE SCALE GENOMIC DNA]</scope>
    <source>
        <strain evidence="4">SA5d-4</strain>
    </source>
</reference>
<dbReference type="PANTHER" id="PTHR42879:SF6">
    <property type="entry name" value="NADPH-DEPENDENT REDUCTASE BACG"/>
    <property type="match status" value="1"/>
</dbReference>
<sequence>MDLGLKGKNVLVLAASKGIGRAIAEEFANEGANVMISSRSEDNLKAASSDIETLSNSKVLYKTCDVMKKEDITSLIDSTIKAFGSVDILINNAGGPPAGTFDEFEDEQWQQAFEQNLLSYVRSIRAVLPSMREKKWGRIVNVASSSFKQPIDGLLLSNVMRTGVMGLAKTLATELGPDNILINTIGPGRIATDRVAELDEIAAKTSGVMTEEIVRDREALIPLGRYGNPEEFAKHVVFLCSEANTYVTGQAYLIDGGMVKSF</sequence>
<dbReference type="FunFam" id="3.40.50.720:FF:000084">
    <property type="entry name" value="Short-chain dehydrogenase reductase"/>
    <property type="match status" value="1"/>
</dbReference>
<dbReference type="PANTHER" id="PTHR42879">
    <property type="entry name" value="3-OXOACYL-(ACYL-CARRIER-PROTEIN) REDUCTASE"/>
    <property type="match status" value="1"/>
</dbReference>
<evidence type="ECO:0000313" key="4">
    <source>
        <dbReference type="Proteomes" id="UP000217083"/>
    </source>
</evidence>
<evidence type="ECO:0000256" key="2">
    <source>
        <dbReference type="ARBA" id="ARBA00023002"/>
    </source>
</evidence>
<dbReference type="AlphaFoldDB" id="A0A263BWW9"/>